<dbReference type="Proteomes" id="UP001196413">
    <property type="component" value="Unassembled WGS sequence"/>
</dbReference>
<feature type="region of interest" description="Disordered" evidence="1">
    <location>
        <begin position="209"/>
        <end position="274"/>
    </location>
</feature>
<evidence type="ECO:0000313" key="3">
    <source>
        <dbReference type="Proteomes" id="UP001196413"/>
    </source>
</evidence>
<feature type="compositionally biased region" description="Basic and acidic residues" evidence="1">
    <location>
        <begin position="118"/>
        <end position="153"/>
    </location>
</feature>
<feature type="compositionally biased region" description="Basic and acidic residues" evidence="1">
    <location>
        <begin position="234"/>
        <end position="252"/>
    </location>
</feature>
<feature type="region of interest" description="Disordered" evidence="1">
    <location>
        <begin position="95"/>
        <end position="167"/>
    </location>
</feature>
<protein>
    <submittedName>
        <fullName evidence="2">Uncharacterized protein</fullName>
    </submittedName>
</protein>
<evidence type="ECO:0000256" key="1">
    <source>
        <dbReference type="SAM" id="MobiDB-lite"/>
    </source>
</evidence>
<dbReference type="EMBL" id="JAHQIW010001356">
    <property type="protein sequence ID" value="KAJ1352323.1"/>
    <property type="molecule type" value="Genomic_DNA"/>
</dbReference>
<keyword evidence="3" id="KW-1185">Reference proteome</keyword>
<proteinExistence type="predicted"/>
<name>A0AAD5MA02_PARTN</name>
<accession>A0AAD5MA02</accession>
<reference evidence="2" key="1">
    <citation type="submission" date="2021-06" db="EMBL/GenBank/DDBJ databases">
        <title>Parelaphostrongylus tenuis whole genome reference sequence.</title>
        <authorList>
            <person name="Garwood T.J."/>
            <person name="Larsen P.A."/>
            <person name="Fountain-Jones N.M."/>
            <person name="Garbe J.R."/>
            <person name="Macchietto M.G."/>
            <person name="Kania S.A."/>
            <person name="Gerhold R.W."/>
            <person name="Richards J.E."/>
            <person name="Wolf T.M."/>
        </authorList>
    </citation>
    <scope>NUCLEOTIDE SEQUENCE</scope>
    <source>
        <strain evidence="2">MNPRO001-30</strain>
        <tissue evidence="2">Meninges</tissue>
    </source>
</reference>
<comment type="caution">
    <text evidence="2">The sequence shown here is derived from an EMBL/GenBank/DDBJ whole genome shotgun (WGS) entry which is preliminary data.</text>
</comment>
<sequence length="274" mass="30546">MSKNACLSISACFPTERDAIAVAERGMKSFSYEFGEGSLFRKVQLILISKHIASGEEMDSPLSFYDPFFHVCSMILAMLIIVMCYRTKKTEGGLGLSGRTDSLPNDDAQIKRKQTPSIKEEIKRDDKRDSDETSSETRKADLALLQEVEKNRDGNTTYENLGPEDVVADGMNNAKRVEEQKTQCTDETIMMEPKKSGDIGVEATQSAFESLSKTQSMRVDKSRKASKRISHNAPKADRIVLNKNDEVSEKATQRCQSSSEFESLSKTQSAVNNE</sequence>
<organism evidence="2 3">
    <name type="scientific">Parelaphostrongylus tenuis</name>
    <name type="common">Meningeal worm</name>
    <dbReference type="NCBI Taxonomy" id="148309"/>
    <lineage>
        <taxon>Eukaryota</taxon>
        <taxon>Metazoa</taxon>
        <taxon>Ecdysozoa</taxon>
        <taxon>Nematoda</taxon>
        <taxon>Chromadorea</taxon>
        <taxon>Rhabditida</taxon>
        <taxon>Rhabditina</taxon>
        <taxon>Rhabditomorpha</taxon>
        <taxon>Strongyloidea</taxon>
        <taxon>Metastrongylidae</taxon>
        <taxon>Parelaphostrongylus</taxon>
    </lineage>
</organism>
<dbReference type="AlphaFoldDB" id="A0AAD5MA02"/>
<feature type="compositionally biased region" description="Polar residues" evidence="1">
    <location>
        <begin position="253"/>
        <end position="274"/>
    </location>
</feature>
<evidence type="ECO:0000313" key="2">
    <source>
        <dbReference type="EMBL" id="KAJ1352323.1"/>
    </source>
</evidence>
<gene>
    <name evidence="2" type="ORF">KIN20_008635</name>
</gene>